<keyword evidence="1" id="KW-0812">Transmembrane</keyword>
<dbReference type="EMBL" id="LQOD01000274">
    <property type="protein sequence ID" value="KXT92562.1"/>
    <property type="molecule type" value="Genomic_DNA"/>
</dbReference>
<keyword evidence="1" id="KW-1133">Transmembrane helix</keyword>
<sequence>MFNNCNNCWYFHQDFIPSLNNNNNFFISSCTCVWIIFIFKYHTFWIIRWIDIFLRIWHYTFRYHLFFSFHYFNLSWNFNKCIIPVFSNNDYIFFARRCCVYWCLVLKCYSIWVLFWINTLRSIWLRLTWICYYVLCLRFNDHHFCWDFCNNFIANLRYNYHIFFAWGCCVYRSFVSKLCIFREGFRINTSFNSWLFFILVYWHKLWIAFYNTYSCRYFCNRIPLFIFYNDIDSVITRCCSIHWSIWIIFKC</sequence>
<name>A0A139PRF4_STRMT</name>
<proteinExistence type="predicted"/>
<feature type="transmembrane region" description="Helical" evidence="1">
    <location>
        <begin position="160"/>
        <end position="181"/>
    </location>
</feature>
<reference evidence="2 3" key="1">
    <citation type="submission" date="2016-01" db="EMBL/GenBank/DDBJ databases">
        <title>Highly variable Streptococcus oralis are common among viridans streptococci isolated from primates.</title>
        <authorList>
            <person name="Denapaite D."/>
            <person name="Rieger M."/>
            <person name="Koendgen S."/>
            <person name="Brueckner R."/>
            <person name="Ochigava I."/>
            <person name="Kappeler P."/>
            <person name="Maetz-Rensing K."/>
            <person name="Leendertz F."/>
            <person name="Hakenbeck R."/>
        </authorList>
    </citation>
    <scope>NUCLEOTIDE SEQUENCE [LARGE SCALE GENOMIC DNA]</scope>
    <source>
        <strain evidence="2 3">DD26</strain>
    </source>
</reference>
<feature type="transmembrane region" description="Helical" evidence="1">
    <location>
        <begin position="94"/>
        <end position="116"/>
    </location>
</feature>
<feature type="transmembrane region" description="Helical" evidence="1">
    <location>
        <begin position="25"/>
        <end position="44"/>
    </location>
</feature>
<evidence type="ECO:0000313" key="2">
    <source>
        <dbReference type="EMBL" id="KXT92562.1"/>
    </source>
</evidence>
<evidence type="ECO:0000256" key="1">
    <source>
        <dbReference type="SAM" id="Phobius"/>
    </source>
</evidence>
<organism evidence="2 3">
    <name type="scientific">Streptococcus mitis</name>
    <dbReference type="NCBI Taxonomy" id="28037"/>
    <lineage>
        <taxon>Bacteria</taxon>
        <taxon>Bacillati</taxon>
        <taxon>Bacillota</taxon>
        <taxon>Bacilli</taxon>
        <taxon>Lactobacillales</taxon>
        <taxon>Streptococcaceae</taxon>
        <taxon>Streptococcus</taxon>
        <taxon>Streptococcus mitis group</taxon>
    </lineage>
</organism>
<dbReference type="Proteomes" id="UP000070458">
    <property type="component" value="Unassembled WGS sequence"/>
</dbReference>
<accession>A0A139PRF4</accession>
<keyword evidence="1" id="KW-0472">Membrane</keyword>
<evidence type="ECO:0000313" key="3">
    <source>
        <dbReference type="Proteomes" id="UP000070458"/>
    </source>
</evidence>
<gene>
    <name evidence="2" type="ORF">SMIDD26_01185</name>
</gene>
<protein>
    <submittedName>
        <fullName evidence="2">Uncharacterized protein</fullName>
    </submittedName>
</protein>
<dbReference type="AlphaFoldDB" id="A0A139PRF4"/>
<comment type="caution">
    <text evidence="2">The sequence shown here is derived from an EMBL/GenBank/DDBJ whole genome shotgun (WGS) entry which is preliminary data.</text>
</comment>
<dbReference type="PATRIC" id="fig|28037.233.peg.1385"/>
<feature type="transmembrane region" description="Helical" evidence="1">
    <location>
        <begin position="193"/>
        <end position="213"/>
    </location>
</feature>
<feature type="transmembrane region" description="Helical" evidence="1">
    <location>
        <begin position="123"/>
        <end position="140"/>
    </location>
</feature>